<sequence>MHAVGDVVLAKGNGECAERVGLDDIAADLEIAGVDVSNDIGSGDDEEFVASLEVGSAEVVGGHTAGLNTRAHAAVENDDTFMDCFKESAHRGSPGDGPGAERGSDVISPQAGASCPTHQVSFGSHTVAERRSNPTLEASSARFGL</sequence>
<evidence type="ECO:0000313" key="3">
    <source>
        <dbReference type="EMBL" id="CAB4949059.1"/>
    </source>
</evidence>
<feature type="region of interest" description="Disordered" evidence="1">
    <location>
        <begin position="86"/>
        <end position="145"/>
    </location>
</feature>
<protein>
    <submittedName>
        <fullName evidence="2">Unannotated protein</fullName>
    </submittedName>
</protein>
<gene>
    <name evidence="2" type="ORF">UFOPK1827_01176</name>
    <name evidence="3" type="ORF">UFOPK3708_01887</name>
</gene>
<dbReference type="AlphaFoldDB" id="A0A6J6HAK6"/>
<evidence type="ECO:0000313" key="2">
    <source>
        <dbReference type="EMBL" id="CAB4609533.1"/>
    </source>
</evidence>
<name>A0A6J6HAK6_9ZZZZ</name>
<proteinExistence type="predicted"/>
<accession>A0A6J6HAK6</accession>
<evidence type="ECO:0000256" key="1">
    <source>
        <dbReference type="SAM" id="MobiDB-lite"/>
    </source>
</evidence>
<dbReference type="EMBL" id="CAFBNA010000188">
    <property type="protein sequence ID" value="CAB4949059.1"/>
    <property type="molecule type" value="Genomic_DNA"/>
</dbReference>
<dbReference type="EMBL" id="CAEZUO010000054">
    <property type="protein sequence ID" value="CAB4609533.1"/>
    <property type="molecule type" value="Genomic_DNA"/>
</dbReference>
<organism evidence="2">
    <name type="scientific">freshwater metagenome</name>
    <dbReference type="NCBI Taxonomy" id="449393"/>
    <lineage>
        <taxon>unclassified sequences</taxon>
        <taxon>metagenomes</taxon>
        <taxon>ecological metagenomes</taxon>
    </lineage>
</organism>
<reference evidence="2" key="1">
    <citation type="submission" date="2020-05" db="EMBL/GenBank/DDBJ databases">
        <authorList>
            <person name="Chiriac C."/>
            <person name="Salcher M."/>
            <person name="Ghai R."/>
            <person name="Kavagutti S V."/>
        </authorList>
    </citation>
    <scope>NUCLEOTIDE SEQUENCE</scope>
</reference>